<keyword evidence="15" id="KW-1185">Reference proteome</keyword>
<evidence type="ECO:0000313" key="14">
    <source>
        <dbReference type="EMBL" id="ODV90827.1"/>
    </source>
</evidence>
<keyword evidence="9 11" id="KW-0472">Membrane</keyword>
<dbReference type="Proteomes" id="UP000095023">
    <property type="component" value="Unassembled WGS sequence"/>
</dbReference>
<keyword evidence="8 10" id="KW-0175">Coiled coil</keyword>
<keyword evidence="5 11" id="KW-0812">Transmembrane</keyword>
<dbReference type="OrthoDB" id="10257567at2759"/>
<dbReference type="PANTHER" id="PTHR14043:SF2">
    <property type="entry name" value="HOMEOBOX PROTEIN CUT"/>
    <property type="match status" value="1"/>
</dbReference>
<evidence type="ECO:0000256" key="3">
    <source>
        <dbReference type="ARBA" id="ARBA00018691"/>
    </source>
</evidence>
<evidence type="ECO:0000256" key="2">
    <source>
        <dbReference type="ARBA" id="ARBA00006415"/>
    </source>
</evidence>
<proteinExistence type="inferred from homology"/>
<comment type="similarity">
    <text evidence="2">Belongs to the CASP family.</text>
</comment>
<feature type="coiled-coil region" evidence="10">
    <location>
        <begin position="389"/>
        <end position="437"/>
    </location>
</feature>
<evidence type="ECO:0000256" key="7">
    <source>
        <dbReference type="ARBA" id="ARBA00023034"/>
    </source>
</evidence>
<keyword evidence="7" id="KW-0333">Golgi apparatus</keyword>
<evidence type="ECO:0000256" key="4">
    <source>
        <dbReference type="ARBA" id="ARBA00022448"/>
    </source>
</evidence>
<evidence type="ECO:0000256" key="8">
    <source>
        <dbReference type="ARBA" id="ARBA00023054"/>
    </source>
</evidence>
<dbReference type="EMBL" id="KV453842">
    <property type="protein sequence ID" value="ODV90827.1"/>
    <property type="molecule type" value="Genomic_DNA"/>
</dbReference>
<evidence type="ECO:0000256" key="5">
    <source>
        <dbReference type="ARBA" id="ARBA00022692"/>
    </source>
</evidence>
<evidence type="ECO:0000259" key="13">
    <source>
        <dbReference type="Pfam" id="PF25398"/>
    </source>
</evidence>
<accession>A0A1E4TGJ6</accession>
<organism evidence="14 15">
    <name type="scientific">Tortispora caseinolytica NRRL Y-17796</name>
    <dbReference type="NCBI Taxonomy" id="767744"/>
    <lineage>
        <taxon>Eukaryota</taxon>
        <taxon>Fungi</taxon>
        <taxon>Dikarya</taxon>
        <taxon>Ascomycota</taxon>
        <taxon>Saccharomycotina</taxon>
        <taxon>Trigonopsidomycetes</taxon>
        <taxon>Trigonopsidales</taxon>
        <taxon>Trigonopsidaceae</taxon>
        <taxon>Tortispora</taxon>
    </lineage>
</organism>
<evidence type="ECO:0000256" key="6">
    <source>
        <dbReference type="ARBA" id="ARBA00022989"/>
    </source>
</evidence>
<dbReference type="PANTHER" id="PTHR14043">
    <property type="entry name" value="CCAAT DISPLACEMENT PROTEIN-RELATED"/>
    <property type="match status" value="1"/>
</dbReference>
<gene>
    <name evidence="14" type="ORF">CANCADRAFT_148096</name>
</gene>
<dbReference type="Pfam" id="PF25398">
    <property type="entry name" value="CUX1_N"/>
    <property type="match status" value="1"/>
</dbReference>
<feature type="domain" description="CASP C-terminal" evidence="12">
    <location>
        <begin position="412"/>
        <end position="631"/>
    </location>
</feature>
<dbReference type="InterPro" id="IPR057476">
    <property type="entry name" value="Cux_N"/>
</dbReference>
<dbReference type="InterPro" id="IPR012955">
    <property type="entry name" value="CASP_C"/>
</dbReference>
<evidence type="ECO:0000313" key="15">
    <source>
        <dbReference type="Proteomes" id="UP000095023"/>
    </source>
</evidence>
<feature type="coiled-coil region" evidence="10">
    <location>
        <begin position="503"/>
        <end position="551"/>
    </location>
</feature>
<protein>
    <recommendedName>
        <fullName evidence="3">Protein CASP</fullName>
    </recommendedName>
</protein>
<feature type="transmembrane region" description="Helical" evidence="11">
    <location>
        <begin position="615"/>
        <end position="634"/>
    </location>
</feature>
<evidence type="ECO:0000256" key="9">
    <source>
        <dbReference type="ARBA" id="ARBA00023136"/>
    </source>
</evidence>
<reference evidence="15" key="1">
    <citation type="submission" date="2016-02" db="EMBL/GenBank/DDBJ databases">
        <title>Comparative genomics of biotechnologically important yeasts.</title>
        <authorList>
            <consortium name="DOE Joint Genome Institute"/>
            <person name="Riley R."/>
            <person name="Haridas S."/>
            <person name="Wolfe K.H."/>
            <person name="Lopes M.R."/>
            <person name="Hittinger C.T."/>
            <person name="Goker M."/>
            <person name="Salamov A."/>
            <person name="Wisecaver J."/>
            <person name="Long T.M."/>
            <person name="Aerts A.L."/>
            <person name="Barry K."/>
            <person name="Choi C."/>
            <person name="Clum A."/>
            <person name="Coughlan A.Y."/>
            <person name="Deshpande S."/>
            <person name="Douglass A.P."/>
            <person name="Hanson S.J."/>
            <person name="Klenk H.-P."/>
            <person name="Labutti K."/>
            <person name="Lapidus A."/>
            <person name="Lindquist E."/>
            <person name="Lipzen A."/>
            <person name="Meier-Kolthoff J.P."/>
            <person name="Ohm R.A."/>
            <person name="Otillar R.P."/>
            <person name="Pangilinan J."/>
            <person name="Peng Y."/>
            <person name="Rokas A."/>
            <person name="Rosa C.A."/>
            <person name="Scheuner C."/>
            <person name="Sibirny A.A."/>
            <person name="Slot J.C."/>
            <person name="Stielow J.B."/>
            <person name="Sun H."/>
            <person name="Kurtzman C.P."/>
            <person name="Blackwell M."/>
            <person name="Jeffries T.W."/>
            <person name="Grigoriev I.V."/>
        </authorList>
    </citation>
    <scope>NUCLEOTIDE SEQUENCE [LARGE SCALE GENOMIC DNA]</scope>
    <source>
        <strain evidence="15">NRRL Y-17796</strain>
    </source>
</reference>
<dbReference type="GO" id="GO:0006891">
    <property type="term" value="P:intra-Golgi vesicle-mediated transport"/>
    <property type="evidence" value="ECO:0007669"/>
    <property type="project" value="InterPro"/>
</dbReference>
<feature type="domain" description="Cux N-terminal" evidence="13">
    <location>
        <begin position="11"/>
        <end position="119"/>
    </location>
</feature>
<evidence type="ECO:0000259" key="12">
    <source>
        <dbReference type="Pfam" id="PF08172"/>
    </source>
</evidence>
<sequence length="642" mass="72788">MDTTKPDDVTIQLENALSSWISVNITELQSNLDKKSEEIINNQKQSLVSRKELATRTKEFRKLDDNEKLTEWKGLLKLYQAEIDNLTNRSKFSDSSFLEVYQKLAEVPDPHPFIELAIEFRQASTKANALQIENETLKAKLSSQKDYDKLKDLLAQTEKRLKEEPEAKVAAKEQELRGLFEEQQRSWTLKEEELNRQVEQYRNQIKELQEKIVSNQSDNAEIAYGAGTSSQYELELLTSDLERTNARALEVESRNLELRQELEAIKSESKLLDADFLRDQVVNLTADVDRLESQNMAYHRQVESLTTELDNLRGQSEKRVVSLERELSRRIQELDSLKAKVEQARDYDEIKRELTTLRSVMFGSEEWEDSAGGDNSEQGQLETMAVIHSQKLTSEVTVLRNEKNDLLKELSNAQSKVSELSKALDEVNALNRKLELDLSTVSHTTPSRYAESVRGGSVAPSIANHGLSRSGRISPTTSILGGMIPEEMDGDTSVSSSGANNVLPIITHQRDRFKQRNQELEDELRSQIAKMAELKNEIQKLKRENSSLSNKAKYVKTFQSGPSLEAGTGGRGGYNVRISPFERSGRALGHMNQLERGLYKAADLIFANKLTRSLFAGYCIFVHLFIMYMFFMGLGSSSPKVS</sequence>
<feature type="coiled-coil region" evidence="10">
    <location>
        <begin position="120"/>
        <end position="160"/>
    </location>
</feature>
<evidence type="ECO:0000256" key="10">
    <source>
        <dbReference type="SAM" id="Coils"/>
    </source>
</evidence>
<keyword evidence="4" id="KW-0813">Transport</keyword>
<name>A0A1E4TGJ6_9ASCO</name>
<feature type="coiled-coil region" evidence="10">
    <location>
        <begin position="184"/>
        <end position="344"/>
    </location>
</feature>
<evidence type="ECO:0000256" key="1">
    <source>
        <dbReference type="ARBA" id="ARBA00004409"/>
    </source>
</evidence>
<comment type="subcellular location">
    <subcellularLocation>
        <location evidence="1">Golgi apparatus membrane</location>
        <topology evidence="1">Single-pass type IV membrane protein</topology>
    </subcellularLocation>
</comment>
<evidence type="ECO:0000256" key="11">
    <source>
        <dbReference type="SAM" id="Phobius"/>
    </source>
</evidence>
<dbReference type="AlphaFoldDB" id="A0A1E4TGJ6"/>
<dbReference type="Pfam" id="PF08172">
    <property type="entry name" value="CASP_C"/>
    <property type="match status" value="1"/>
</dbReference>
<keyword evidence="6 11" id="KW-1133">Transmembrane helix</keyword>
<dbReference type="GO" id="GO:0000139">
    <property type="term" value="C:Golgi membrane"/>
    <property type="evidence" value="ECO:0007669"/>
    <property type="project" value="UniProtKB-SubCell"/>
</dbReference>